<comment type="caution">
    <text evidence="2">The sequence shown here is derived from an EMBL/GenBank/DDBJ whole genome shotgun (WGS) entry which is preliminary data.</text>
</comment>
<dbReference type="Proteomes" id="UP001500051">
    <property type="component" value="Unassembled WGS sequence"/>
</dbReference>
<dbReference type="InterPro" id="IPR036388">
    <property type="entry name" value="WH-like_DNA-bd_sf"/>
</dbReference>
<feature type="region of interest" description="Disordered" evidence="1">
    <location>
        <begin position="23"/>
        <end position="43"/>
    </location>
</feature>
<keyword evidence="3" id="KW-1185">Reference proteome</keyword>
<organism evidence="2 3">
    <name type="scientific">Microlunatus aurantiacus</name>
    <dbReference type="NCBI Taxonomy" id="446786"/>
    <lineage>
        <taxon>Bacteria</taxon>
        <taxon>Bacillati</taxon>
        <taxon>Actinomycetota</taxon>
        <taxon>Actinomycetes</taxon>
        <taxon>Propionibacteriales</taxon>
        <taxon>Propionibacteriaceae</taxon>
        <taxon>Microlunatus</taxon>
    </lineage>
</organism>
<gene>
    <name evidence="2" type="ORF">GCM10022204_31860</name>
</gene>
<accession>A0ABP7DYS5</accession>
<protein>
    <submittedName>
        <fullName evidence="2">Helix-turn-helix domain-containing protein</fullName>
    </submittedName>
</protein>
<evidence type="ECO:0000313" key="3">
    <source>
        <dbReference type="Proteomes" id="UP001500051"/>
    </source>
</evidence>
<name>A0ABP7DYS5_9ACTN</name>
<sequence>MPSPESPDAAAYADLAERVRRLEERLGGQPSGSGSGPGPDSETFWILAGLEERHGPRAVAYAGSLEVDHGPVRWQVTHDTDQVLDQDWTALAPGLSALGHPARLRILQLVARGEATAAADLADTPGLGSTGQIYHHLRQLTGAGWLRATTRGHHEVPAERLVPLLVILGASTA</sequence>
<proteinExistence type="predicted"/>
<dbReference type="EMBL" id="BAAAYX010000013">
    <property type="protein sequence ID" value="GAA3710880.1"/>
    <property type="molecule type" value="Genomic_DNA"/>
</dbReference>
<reference evidence="3" key="1">
    <citation type="journal article" date="2019" name="Int. J. Syst. Evol. Microbiol.">
        <title>The Global Catalogue of Microorganisms (GCM) 10K type strain sequencing project: providing services to taxonomists for standard genome sequencing and annotation.</title>
        <authorList>
            <consortium name="The Broad Institute Genomics Platform"/>
            <consortium name="The Broad Institute Genome Sequencing Center for Infectious Disease"/>
            <person name="Wu L."/>
            <person name="Ma J."/>
        </authorList>
    </citation>
    <scope>NUCLEOTIDE SEQUENCE [LARGE SCALE GENOMIC DNA]</scope>
    <source>
        <strain evidence="3">JCM 16548</strain>
    </source>
</reference>
<dbReference type="InterPro" id="IPR036390">
    <property type="entry name" value="WH_DNA-bd_sf"/>
</dbReference>
<evidence type="ECO:0000313" key="2">
    <source>
        <dbReference type="EMBL" id="GAA3710880.1"/>
    </source>
</evidence>
<dbReference type="RefSeq" id="WP_344813385.1">
    <property type="nucleotide sequence ID" value="NZ_BAAAYX010000013.1"/>
</dbReference>
<dbReference type="Gene3D" id="1.10.10.10">
    <property type="entry name" value="Winged helix-like DNA-binding domain superfamily/Winged helix DNA-binding domain"/>
    <property type="match status" value="1"/>
</dbReference>
<dbReference type="SUPFAM" id="SSF46785">
    <property type="entry name" value="Winged helix' DNA-binding domain"/>
    <property type="match status" value="1"/>
</dbReference>
<evidence type="ECO:0000256" key="1">
    <source>
        <dbReference type="SAM" id="MobiDB-lite"/>
    </source>
</evidence>
<dbReference type="Pfam" id="PF12840">
    <property type="entry name" value="HTH_20"/>
    <property type="match status" value="1"/>
</dbReference>